<feature type="compositionally biased region" description="Basic and acidic residues" evidence="2">
    <location>
        <begin position="296"/>
        <end position="305"/>
    </location>
</feature>
<feature type="compositionally biased region" description="Polar residues" evidence="2">
    <location>
        <begin position="363"/>
        <end position="374"/>
    </location>
</feature>
<accession>A0A7C8K3D0</accession>
<evidence type="ECO:0000313" key="3">
    <source>
        <dbReference type="EMBL" id="TGJ66853.1"/>
    </source>
</evidence>
<feature type="compositionally biased region" description="Low complexity" evidence="2">
    <location>
        <begin position="543"/>
        <end position="552"/>
    </location>
</feature>
<feature type="compositionally biased region" description="Low complexity" evidence="2">
    <location>
        <begin position="519"/>
        <end position="528"/>
    </location>
</feature>
<feature type="compositionally biased region" description="Polar residues" evidence="2">
    <location>
        <begin position="132"/>
        <end position="146"/>
    </location>
</feature>
<feature type="compositionally biased region" description="Basic and acidic residues" evidence="2">
    <location>
        <begin position="488"/>
        <end position="501"/>
    </location>
</feature>
<comment type="caution">
    <text evidence="3">The sequence shown here is derived from an EMBL/GenBank/DDBJ whole genome shotgun (WGS) entry which is preliminary data.</text>
</comment>
<dbReference type="InterPro" id="IPR010666">
    <property type="entry name" value="Znf_GRF"/>
</dbReference>
<evidence type="ECO:0000313" key="4">
    <source>
        <dbReference type="Proteomes" id="UP000297595"/>
    </source>
</evidence>
<feature type="coiled-coil region" evidence="1">
    <location>
        <begin position="565"/>
        <end position="634"/>
    </location>
</feature>
<dbReference type="OrthoDB" id="430051at2759"/>
<organism evidence="3 4">
    <name type="scientific">Orbilia oligospora</name>
    <name type="common">Nematode-trapping fungus</name>
    <name type="synonym">Arthrobotrys oligospora</name>
    <dbReference type="NCBI Taxonomy" id="2813651"/>
    <lineage>
        <taxon>Eukaryota</taxon>
        <taxon>Fungi</taxon>
        <taxon>Dikarya</taxon>
        <taxon>Ascomycota</taxon>
        <taxon>Pezizomycotina</taxon>
        <taxon>Orbiliomycetes</taxon>
        <taxon>Orbiliales</taxon>
        <taxon>Orbiliaceae</taxon>
        <taxon>Orbilia</taxon>
    </lineage>
</organism>
<evidence type="ECO:0000256" key="1">
    <source>
        <dbReference type="SAM" id="Coils"/>
    </source>
</evidence>
<feature type="region of interest" description="Disordered" evidence="2">
    <location>
        <begin position="488"/>
        <end position="561"/>
    </location>
</feature>
<keyword evidence="1" id="KW-0175">Coiled coil</keyword>
<dbReference type="Pfam" id="PF06839">
    <property type="entry name" value="Zn_ribbon_GRF"/>
    <property type="match status" value="1"/>
</dbReference>
<feature type="compositionally biased region" description="Acidic residues" evidence="2">
    <location>
        <begin position="187"/>
        <end position="212"/>
    </location>
</feature>
<feature type="region of interest" description="Disordered" evidence="2">
    <location>
        <begin position="394"/>
        <end position="427"/>
    </location>
</feature>
<dbReference type="EMBL" id="SOZJ01000005">
    <property type="protein sequence ID" value="TGJ66853.1"/>
    <property type="molecule type" value="Genomic_DNA"/>
</dbReference>
<evidence type="ECO:0000256" key="2">
    <source>
        <dbReference type="SAM" id="MobiDB-lite"/>
    </source>
</evidence>
<proteinExistence type="predicted"/>
<dbReference type="Proteomes" id="UP000297595">
    <property type="component" value="Unassembled WGS sequence"/>
</dbReference>
<sequence length="643" mass="71003">MPHFQVTRMGFSSRINGCVIVHPGMKRELLHLAELLENTKPFFFPLRNCCRLPGVLNRVRKMGKNEGRQFWTCSKKSGPRPGCGFWLWIEEARDRERKALMVNGQMPPNKGSPSRPLRQTKISDSFRPGKSSEGSFTKSSLQTSTAKGKAPARFKEIYLEEDQDGISIPSDIENDPEEGVPYHLDTDSDGDTQFEDALGEPVLDDDDDDDDFSAPANGVPSSTVNPQHLPDDAPSDESSEGPRKIARTKNNTSPSKHLLDSPAAMSVSHIPPSTESTVADNIAYQNPDMRSMSSAAKERYARQWDFDSVDPVSFPDLGPYLERPVPSPPILRPNAAGPSASSSKVPSLDPANPLGPRSGGSTNGIHTNGLQNGSHAGKVMSDASYTTALQSRTLPLERKTVPNGLLAPSTPQRYTGIPGSPGSSMADQPVDVTDEIFAVLKHADAPLDPNFFQDIREILKKSFGKQRGYYMSREMARRERDRLRFQLEQHQHQRSHNENRESLMLPPITPNRSLIPETQSFPSPSQSFGPPPTDSFVGPPPSESSVPSTPTPIRNGSQLSNTKEVAMFRAQNEELRSTINTLRKEVKNAKELAGLHQKELSEYAHKNDQLHNQVTKLTREIMELKEQIRKFSSADGEGSGKAK</sequence>
<protein>
    <submittedName>
        <fullName evidence="3">Uncharacterized protein</fullName>
    </submittedName>
</protein>
<dbReference type="AlphaFoldDB" id="A0A7C8K3D0"/>
<gene>
    <name evidence="3" type="ORF">EYR41_008451</name>
</gene>
<dbReference type="PROSITE" id="PS51999">
    <property type="entry name" value="ZF_GRF"/>
    <property type="match status" value="1"/>
</dbReference>
<name>A0A7C8K3D0_ORBOL</name>
<feature type="compositionally biased region" description="Pro residues" evidence="2">
    <location>
        <begin position="529"/>
        <end position="542"/>
    </location>
</feature>
<dbReference type="GO" id="GO:0008270">
    <property type="term" value="F:zinc ion binding"/>
    <property type="evidence" value="ECO:0007669"/>
    <property type="project" value="InterPro"/>
</dbReference>
<feature type="region of interest" description="Disordered" evidence="2">
    <location>
        <begin position="102"/>
        <end position="377"/>
    </location>
</feature>
<reference evidence="3 4" key="1">
    <citation type="submission" date="2019-03" db="EMBL/GenBank/DDBJ databases">
        <title>Nematode-trapping fungi genome.</title>
        <authorList>
            <person name="Vidal-Diez De Ulzurrun G."/>
        </authorList>
    </citation>
    <scope>NUCLEOTIDE SEQUENCE [LARGE SCALE GENOMIC DNA]</scope>
    <source>
        <strain evidence="3 4">TWF154</strain>
    </source>
</reference>